<evidence type="ECO:0000256" key="1">
    <source>
        <dbReference type="ARBA" id="ARBA00023002"/>
    </source>
</evidence>
<keyword evidence="1" id="KW-0560">Oxidoreductase</keyword>
<evidence type="ECO:0000259" key="3">
    <source>
        <dbReference type="Pfam" id="PF02771"/>
    </source>
</evidence>
<dbReference type="Gene3D" id="1.20.140.10">
    <property type="entry name" value="Butyryl-CoA Dehydrogenase, subunit A, domain 3"/>
    <property type="match status" value="1"/>
</dbReference>
<keyword evidence="2" id="KW-0472">Membrane</keyword>
<dbReference type="SUPFAM" id="SSF47203">
    <property type="entry name" value="Acyl-CoA dehydrogenase C-terminal domain-like"/>
    <property type="match status" value="1"/>
</dbReference>
<dbReference type="PIRSF" id="PIRSF016578">
    <property type="entry name" value="HsaA"/>
    <property type="match status" value="1"/>
</dbReference>
<comment type="caution">
    <text evidence="5">The sequence shown here is derived from an EMBL/GenBank/DDBJ whole genome shotgun (WGS) entry which is preliminary data.</text>
</comment>
<dbReference type="InterPro" id="IPR013107">
    <property type="entry name" value="Acyl-CoA_DH_C"/>
</dbReference>
<evidence type="ECO:0000313" key="5">
    <source>
        <dbReference type="EMBL" id="MBB5959777.1"/>
    </source>
</evidence>
<dbReference type="EMBL" id="JACHJN010000012">
    <property type="protein sequence ID" value="MBB5959777.1"/>
    <property type="molecule type" value="Genomic_DNA"/>
</dbReference>
<keyword evidence="2" id="KW-0812">Transmembrane</keyword>
<sequence length="374" mass="40420">MIRDNAVRAERERRIPDQVVEALTATGLHRMTVPRRYGGYQTGATAQAEVFTTIAEACGSTAWVEVIHVSAARIVALFPDEAQDEVFSTPDVRVSGVFNPTMTATPTGDGYVVDGRSSFNTGCLHAQWDTLITTTAPVDGRPPELLWVLVPMSDLEVLDDWDVTGLIGTGSNTVVAHDLFVPAHRVLPVAPALADGRFRSETNSQDPYYRAALMPYLCAITCATFLGLANAALADFTERIHRRGITYTDHQAQHEAPITHFQLAEATMKTACAEHLTTHTARLAEAGETDRTSPTVLDRVRARANMGYVARIAKEAVDVVSSASGGSSLRTTAPIQRISRDIRALSLHALVSPTTNLELLGRTLAGLTPSTTFL</sequence>
<dbReference type="InterPro" id="IPR037069">
    <property type="entry name" value="AcylCoA_DH/ox_N_sf"/>
</dbReference>
<evidence type="ECO:0000259" key="4">
    <source>
        <dbReference type="Pfam" id="PF08028"/>
    </source>
</evidence>
<dbReference type="RefSeq" id="WP_221456922.1">
    <property type="nucleotide sequence ID" value="NZ_JACHJN010000012.1"/>
</dbReference>
<dbReference type="SUPFAM" id="SSF56645">
    <property type="entry name" value="Acyl-CoA dehydrogenase NM domain-like"/>
    <property type="match status" value="1"/>
</dbReference>
<dbReference type="InterPro" id="IPR046373">
    <property type="entry name" value="Acyl-CoA_Oxase/DH_mid-dom_sf"/>
</dbReference>
<keyword evidence="2" id="KW-1133">Transmembrane helix</keyword>
<feature type="domain" description="Acyl-CoA dehydrogenase C-terminal" evidence="4">
    <location>
        <begin position="220"/>
        <end position="352"/>
    </location>
</feature>
<accession>A0A841CUS2</accession>
<dbReference type="Gene3D" id="2.40.110.10">
    <property type="entry name" value="Butyryl-CoA Dehydrogenase, subunit A, domain 2"/>
    <property type="match status" value="1"/>
</dbReference>
<organism evidence="5 6">
    <name type="scientific">Saccharothrix tamanrassetensis</name>
    <dbReference type="NCBI Taxonomy" id="1051531"/>
    <lineage>
        <taxon>Bacteria</taxon>
        <taxon>Bacillati</taxon>
        <taxon>Actinomycetota</taxon>
        <taxon>Actinomycetes</taxon>
        <taxon>Pseudonocardiales</taxon>
        <taxon>Pseudonocardiaceae</taxon>
        <taxon>Saccharothrix</taxon>
    </lineage>
</organism>
<dbReference type="AlphaFoldDB" id="A0A841CUS2"/>
<dbReference type="InterPro" id="IPR009100">
    <property type="entry name" value="AcylCoA_DH/oxidase_NM_dom_sf"/>
</dbReference>
<feature type="transmembrane region" description="Helical" evidence="2">
    <location>
        <begin position="213"/>
        <end position="233"/>
    </location>
</feature>
<dbReference type="GO" id="GO:0050660">
    <property type="term" value="F:flavin adenine dinucleotide binding"/>
    <property type="evidence" value="ECO:0007669"/>
    <property type="project" value="InterPro"/>
</dbReference>
<keyword evidence="6" id="KW-1185">Reference proteome</keyword>
<reference evidence="5 6" key="1">
    <citation type="submission" date="2020-08" db="EMBL/GenBank/DDBJ databases">
        <title>Genomic Encyclopedia of Type Strains, Phase III (KMG-III): the genomes of soil and plant-associated and newly described type strains.</title>
        <authorList>
            <person name="Whitman W."/>
        </authorList>
    </citation>
    <scope>NUCLEOTIDE SEQUENCE [LARGE SCALE GENOMIC DNA]</scope>
    <source>
        <strain evidence="5 6">CECT 8640</strain>
    </source>
</reference>
<dbReference type="Pfam" id="PF02771">
    <property type="entry name" value="Acyl-CoA_dh_N"/>
    <property type="match status" value="1"/>
</dbReference>
<dbReference type="GO" id="GO:0003995">
    <property type="term" value="F:acyl-CoA dehydrogenase activity"/>
    <property type="evidence" value="ECO:0007669"/>
    <property type="project" value="TreeGrafter"/>
</dbReference>
<dbReference type="InterPro" id="IPR036250">
    <property type="entry name" value="AcylCo_DH-like_C"/>
</dbReference>
<evidence type="ECO:0000256" key="2">
    <source>
        <dbReference type="SAM" id="Phobius"/>
    </source>
</evidence>
<protein>
    <submittedName>
        <fullName evidence="5">Alkylation response protein AidB-like acyl-CoA dehydrogenase</fullName>
    </submittedName>
</protein>
<dbReference type="Gene3D" id="1.10.540.10">
    <property type="entry name" value="Acyl-CoA dehydrogenase/oxidase, N-terminal domain"/>
    <property type="match status" value="1"/>
</dbReference>
<gene>
    <name evidence="5" type="ORF">FHS29_006398</name>
</gene>
<feature type="domain" description="Acyl-CoA dehydrogenase/oxidase N-terminal" evidence="3">
    <location>
        <begin position="3"/>
        <end position="85"/>
    </location>
</feature>
<dbReference type="Pfam" id="PF08028">
    <property type="entry name" value="Acyl-CoA_dh_2"/>
    <property type="match status" value="1"/>
</dbReference>
<dbReference type="InterPro" id="IPR013786">
    <property type="entry name" value="AcylCoA_DH/ox_N"/>
</dbReference>
<evidence type="ECO:0000313" key="6">
    <source>
        <dbReference type="Proteomes" id="UP000547510"/>
    </source>
</evidence>
<dbReference type="PANTHER" id="PTHR43884:SF12">
    <property type="entry name" value="ISOVALERYL-COA DEHYDROGENASE, MITOCHONDRIAL-RELATED"/>
    <property type="match status" value="1"/>
</dbReference>
<dbReference type="PANTHER" id="PTHR43884">
    <property type="entry name" value="ACYL-COA DEHYDROGENASE"/>
    <property type="match status" value="1"/>
</dbReference>
<dbReference type="Proteomes" id="UP000547510">
    <property type="component" value="Unassembled WGS sequence"/>
</dbReference>
<proteinExistence type="predicted"/>
<name>A0A841CUS2_9PSEU</name>